<keyword evidence="1" id="KW-0812">Transmembrane</keyword>
<organism evidence="3">
    <name type="scientific">Darwinula stevensoni</name>
    <dbReference type="NCBI Taxonomy" id="69355"/>
    <lineage>
        <taxon>Eukaryota</taxon>
        <taxon>Metazoa</taxon>
        <taxon>Ecdysozoa</taxon>
        <taxon>Arthropoda</taxon>
        <taxon>Crustacea</taxon>
        <taxon>Oligostraca</taxon>
        <taxon>Ostracoda</taxon>
        <taxon>Podocopa</taxon>
        <taxon>Podocopida</taxon>
        <taxon>Darwinulocopina</taxon>
        <taxon>Darwinuloidea</taxon>
        <taxon>Darwinulidae</taxon>
        <taxon>Darwinula</taxon>
    </lineage>
</organism>
<accession>A0A7R9A9U1</accession>
<dbReference type="AlphaFoldDB" id="A0A7R9A9U1"/>
<dbReference type="EMBL" id="LR902201">
    <property type="protein sequence ID" value="CAD7250157.1"/>
    <property type="molecule type" value="Genomic_DNA"/>
</dbReference>
<dbReference type="Proteomes" id="UP000677054">
    <property type="component" value="Unassembled WGS sequence"/>
</dbReference>
<keyword evidence="1" id="KW-1133">Transmembrane helix</keyword>
<feature type="chain" id="PRO_5036209740" evidence="2">
    <location>
        <begin position="21"/>
        <end position="145"/>
    </location>
</feature>
<evidence type="ECO:0000313" key="4">
    <source>
        <dbReference type="Proteomes" id="UP000677054"/>
    </source>
</evidence>
<sequence length="145" mass="15408">MKALVLLGTVCAFLIPSSLGLNCLACIGVDCEKNPRELKQENCDPLIVVPGKEYYCGTGFSDDSREEIVKRQCVLYETEAEGCISPGPISGAKLTCLCSENYCNDYVVRAAPTTSTRDSDSSSTSAVRVAFVLLVSGILAAIVSV</sequence>
<keyword evidence="4" id="KW-1185">Reference proteome</keyword>
<evidence type="ECO:0000313" key="3">
    <source>
        <dbReference type="EMBL" id="CAD7250157.1"/>
    </source>
</evidence>
<evidence type="ECO:0000256" key="1">
    <source>
        <dbReference type="SAM" id="Phobius"/>
    </source>
</evidence>
<dbReference type="EMBL" id="CAJPEV010002684">
    <property type="protein sequence ID" value="CAG0897741.1"/>
    <property type="molecule type" value="Genomic_DNA"/>
</dbReference>
<feature type="signal peptide" evidence="2">
    <location>
        <begin position="1"/>
        <end position="20"/>
    </location>
</feature>
<feature type="transmembrane region" description="Helical" evidence="1">
    <location>
        <begin position="125"/>
        <end position="143"/>
    </location>
</feature>
<proteinExistence type="predicted"/>
<keyword evidence="1" id="KW-0472">Membrane</keyword>
<name>A0A7R9A9U1_9CRUS</name>
<keyword evidence="2" id="KW-0732">Signal</keyword>
<gene>
    <name evidence="3" type="ORF">DSTB1V02_LOCUS9940</name>
</gene>
<protein>
    <submittedName>
        <fullName evidence="3">Uncharacterized protein</fullName>
    </submittedName>
</protein>
<evidence type="ECO:0000256" key="2">
    <source>
        <dbReference type="SAM" id="SignalP"/>
    </source>
</evidence>
<reference evidence="3" key="1">
    <citation type="submission" date="2020-11" db="EMBL/GenBank/DDBJ databases">
        <authorList>
            <person name="Tran Van P."/>
        </authorList>
    </citation>
    <scope>NUCLEOTIDE SEQUENCE</scope>
</reference>